<evidence type="ECO:0000313" key="3">
    <source>
        <dbReference type="RefSeq" id="XP_022817061.1"/>
    </source>
</evidence>
<sequence>MAGEGMVAVVRGLRDAGLAVTLLDGNRQYTLLPNSITAPASTQRHPTNANASTQPIPRIMSESSTESAALHCDRDAQAVDGRYTSMYKTMHCNVRPTSPPVQLTEFPPQRPDLCPGHGNFQVGGNGSGVVNPHGKPTSSSASFRGGLSWPDRGSVCSARPSMEVDAFANSLRKYPCLSPERSSEVMERLINYQGKGYSKTSTRNQASPTRIDSYPCSYHTLESKGTYTKSPRLYDQEITPRRRMEEPTRERKREDSYDMRNMRNFEVRSVRDMTRKGRDNPYCNPACPTIKETQDYQPIPQEYQNSSNSVNMEIQAAVKMISKEVATVQRDRLMRKTVAVPESPTMSATEDNVEDNSMSYYKKGTIRRENTITEPINCKTKNLDDDCDIFNIKCIQTAFSNVDIRTTKYCEIRSKSQEELTKITQKQEVIKRRDHSGDFEPDMTEWFEIHSDKVKVKLWGDKLKKLADKLKRPGGEEKVRNKIEKYLKQVPEQFSDGDDDKLTLRKQLPNDILRKLKKMKSSPMGANNINVYRMELSKYCSRFKVENFRKAVLNWTKTLNIKRKDFLGRNVKKEDVLKYIADRLEPIVLDRPQSDATYKAALKSNITDMIKELPLVLNTHNNEFYLNKITENLVNDIFNIETKFPSTYIQPTIKEIKEFVKDEITFFLEKSRVAISTKRMEYLELELIDILLDLVNATDIDEYVMEDITTLFKVAGKLPEYKAKYFTNLLLKDYKEFFFRESFFQVKGNSDHGRPDVYSVFHNLNGTEHAKKENHFSEYTQHLINTINKWISKLNILNNEKKIIEVIVRDLANDIVDRHKFLLLNPNNQPTDFEELEYLKFLVFKWTNKLLGERNITILEQADQLMHEIKTIPKPAMENACPQSTVTPDTDGLNDKSYTDTQTEQILKWYLDMPSELQLNENIDPIESIKHLVEEIENGLCNREDRVIDKAIGKWIETGFKNKLNTDKVQQLTSKLKSVPYTKENTEKDPKHEKVLIRSYEDLVDDWIDTVPLDPKKVGIFTDNKNEIVHDIAVKISKIKTKIKNTPLEVMQRKLSQELSYWLKKLPLHAKVDKETFRDKYAEKLVQKLQFCNVEESLTKAPVMNNVTFQIEEVLLEWLKRRPFYKNKTTEVRKHQEDIIKDLGNKIKAGGYKNPYPDEYVLECIKKLEPNQNDDIVQNIACQLKLFLDKFNIKDSNTECTKKNSILNNNIELWLNKLPLHVTDENLFKEQKAQLIDSIQLLKTLGCDSSIMKKEILIFMKSLPMDREKKEDIHFMNQEASNLIEHLKEIPANPVTEEITVDKPENETGDIIKEWVNSLPLKAVYCPRELHSFLDDMTSVINRIILDSNTTEQHNEKLHKEIVKFLRRFPLESDQNTENHMTTMAETLIKSLNKTLPPNKTCTETNVTVYALKNTNLTAFGLPNVQDSDINENSKIYTKQLTNQIGEWLANLGLPTALNDSYRQEAIKDLAGDIVDRHKYLELNPCAKENELEHLKYQIFKWINKLVGEDNLKTITHADDLMHRINKIPVPMLVRPQDKIQAQSAFSNARYRSDVVDSTVARLSLRVKNNINTTTSPIEMNPWQQVYLQQVYSKTGEASYSPRSGVYQTNSPTNLSNASHSHSYSSSYSQFRPPDEGTKEAVYEKYQKIFRDKCNALPIDSSTAENAKLAELAKTAIYNGIIKTFFNLKANPEIENDYGYFELMLEEKIDEMLDVLPQSSELVNQRHAWKVGILTNSLDMLEQLHSFSDRPSFRQRVRNKFNRKFAKELELEQCFLLQQGFLAEMADAYILETNYKEKDEVKANIYKKRLMKKVDNLANHLAKEHSVGFRFFDKDQLTHIAMKVLEQVPKPGDEILQEEAEEIQLGDEVEKWYKDLPTKPLVNDTDGVLRKRMMDLLAKKLYDIHKRFKDDESLKEMKMKHEISMFLEKRAQLQGSQDLNINAMVDDLNDRLKNRWLKEPQDYEEFERGRPISSSYAQVNNRDISCSSTEAGTCTGGPPQDEEYFIRPVQQIQNMNSVHSPSGASYYSRQEQSGRQSYGPIYVQNPSYANESPKGNTYASNLSTHHAPQAVPRYNTDPRHSLPPYATCAGPETCFSPQRGSYSMQEHRGSIMRTNNNYGPNQYAPKHVTLPNTQRPNMSQIPGTSGQGQAYVSHQNPNLSQNVVNNVPNRHGIIRSNQMSPPRNGNVSQQQRQQSQSPHIHGPPRQNPNMLQVPNYQRPSQGTPTARYGSPGIQGPSSQGGATADGEDDNGEYRCRCLGLFRPRRMCFDQHSEMYHPCPQ</sequence>
<feature type="region of interest" description="Disordered" evidence="1">
    <location>
        <begin position="2172"/>
        <end position="2252"/>
    </location>
</feature>
<protein>
    <submittedName>
        <fullName evidence="3">Uncharacterized protein LOC111349933 isoform X4</fullName>
    </submittedName>
</protein>
<feature type="compositionally biased region" description="Polar residues" evidence="1">
    <location>
        <begin position="1599"/>
        <end position="1618"/>
    </location>
</feature>
<reference evidence="3" key="1">
    <citation type="submission" date="2025-08" db="UniProtKB">
        <authorList>
            <consortium name="RefSeq"/>
        </authorList>
    </citation>
    <scope>IDENTIFICATION</scope>
    <source>
        <strain evidence="3">Ishihara</strain>
        <tissue evidence="3">Whole body</tissue>
    </source>
</reference>
<feature type="region of interest" description="Disordered" evidence="1">
    <location>
        <begin position="2119"/>
        <end position="2153"/>
    </location>
</feature>
<dbReference type="RefSeq" id="XP_022817061.1">
    <property type="nucleotide sequence ID" value="XM_022961293.1"/>
</dbReference>
<name>A0A9J7IJ40_SPOLT</name>
<organism evidence="2 3">
    <name type="scientific">Spodoptera litura</name>
    <name type="common">Asian cotton leafworm</name>
    <dbReference type="NCBI Taxonomy" id="69820"/>
    <lineage>
        <taxon>Eukaryota</taxon>
        <taxon>Metazoa</taxon>
        <taxon>Ecdysozoa</taxon>
        <taxon>Arthropoda</taxon>
        <taxon>Hexapoda</taxon>
        <taxon>Insecta</taxon>
        <taxon>Pterygota</taxon>
        <taxon>Neoptera</taxon>
        <taxon>Endopterygota</taxon>
        <taxon>Lepidoptera</taxon>
        <taxon>Glossata</taxon>
        <taxon>Ditrysia</taxon>
        <taxon>Noctuoidea</taxon>
        <taxon>Noctuidae</taxon>
        <taxon>Amphipyrinae</taxon>
        <taxon>Spodoptera</taxon>
    </lineage>
</organism>
<evidence type="ECO:0000256" key="1">
    <source>
        <dbReference type="SAM" id="MobiDB-lite"/>
    </source>
</evidence>
<accession>A0A9J7IJ40</accession>
<feature type="compositionally biased region" description="Polar residues" evidence="1">
    <location>
        <begin position="2207"/>
        <end position="2224"/>
    </location>
</feature>
<dbReference type="Proteomes" id="UP000301870">
    <property type="component" value="Chromosome 10"/>
</dbReference>
<evidence type="ECO:0000313" key="2">
    <source>
        <dbReference type="Proteomes" id="UP000301870"/>
    </source>
</evidence>
<feature type="compositionally biased region" description="Low complexity" evidence="1">
    <location>
        <begin position="1619"/>
        <end position="1629"/>
    </location>
</feature>
<keyword evidence="2" id="KW-1185">Reference proteome</keyword>
<feature type="compositionally biased region" description="Polar residues" evidence="1">
    <location>
        <begin position="2175"/>
        <end position="2187"/>
    </location>
</feature>
<feature type="compositionally biased region" description="Polar residues" evidence="1">
    <location>
        <begin position="2130"/>
        <end position="2153"/>
    </location>
</feature>
<proteinExistence type="predicted"/>
<gene>
    <name evidence="3" type="primary">LOC111349933</name>
</gene>
<feature type="region of interest" description="Disordered" evidence="1">
    <location>
        <begin position="1599"/>
        <end position="1635"/>
    </location>
</feature>
<feature type="compositionally biased region" description="Low complexity" evidence="1">
    <location>
        <begin position="2188"/>
        <end position="2197"/>
    </location>
</feature>
<dbReference type="GeneID" id="111349933"/>
<feature type="compositionally biased region" description="Low complexity" evidence="1">
    <location>
        <begin position="2229"/>
        <end position="2241"/>
    </location>
</feature>